<dbReference type="InterPro" id="IPR024072">
    <property type="entry name" value="DHFR-like_dom_sf"/>
</dbReference>
<dbReference type="InterPro" id="IPR050765">
    <property type="entry name" value="Riboflavin_Biosynth_HTPR"/>
</dbReference>
<organism evidence="2 3">
    <name type="scientific">Thalassobacillus hwangdonensis</name>
    <dbReference type="NCBI Taxonomy" id="546108"/>
    <lineage>
        <taxon>Bacteria</taxon>
        <taxon>Bacillati</taxon>
        <taxon>Bacillota</taxon>
        <taxon>Bacilli</taxon>
        <taxon>Bacillales</taxon>
        <taxon>Bacillaceae</taxon>
        <taxon>Thalassobacillus</taxon>
    </lineage>
</organism>
<dbReference type="PANTHER" id="PTHR38011">
    <property type="entry name" value="DIHYDROFOLATE REDUCTASE FAMILY PROTEIN (AFU_ORTHOLOGUE AFUA_8G06820)"/>
    <property type="match status" value="1"/>
</dbReference>
<accession>A0ABW3KX47</accession>
<dbReference type="RefSeq" id="WP_386055639.1">
    <property type="nucleotide sequence ID" value="NZ_JBHTKL010000001.1"/>
</dbReference>
<keyword evidence="3" id="KW-1185">Reference proteome</keyword>
<name>A0ABW3KX47_9BACI</name>
<gene>
    <name evidence="2" type="ORF">ACFQ2J_00685</name>
</gene>
<dbReference type="EMBL" id="JBHTKL010000001">
    <property type="protein sequence ID" value="MFD1017697.1"/>
    <property type="molecule type" value="Genomic_DNA"/>
</dbReference>
<proteinExistence type="predicted"/>
<dbReference type="SUPFAM" id="SSF53597">
    <property type="entry name" value="Dihydrofolate reductase-like"/>
    <property type="match status" value="1"/>
</dbReference>
<dbReference type="Proteomes" id="UP001596990">
    <property type="component" value="Unassembled WGS sequence"/>
</dbReference>
<dbReference type="InterPro" id="IPR002734">
    <property type="entry name" value="RibDG_C"/>
</dbReference>
<reference evidence="3" key="1">
    <citation type="journal article" date="2019" name="Int. J. Syst. Evol. Microbiol.">
        <title>The Global Catalogue of Microorganisms (GCM) 10K type strain sequencing project: providing services to taxonomists for standard genome sequencing and annotation.</title>
        <authorList>
            <consortium name="The Broad Institute Genomics Platform"/>
            <consortium name="The Broad Institute Genome Sequencing Center for Infectious Disease"/>
            <person name="Wu L."/>
            <person name="Ma J."/>
        </authorList>
    </citation>
    <scope>NUCLEOTIDE SEQUENCE [LARGE SCALE GENOMIC DNA]</scope>
    <source>
        <strain evidence="3">CCUG 56607</strain>
    </source>
</reference>
<comment type="caution">
    <text evidence="2">The sequence shown here is derived from an EMBL/GenBank/DDBJ whole genome shotgun (WGS) entry which is preliminary data.</text>
</comment>
<feature type="domain" description="Bacterial bifunctional deaminase-reductase C-terminal" evidence="1">
    <location>
        <begin position="3"/>
        <end position="164"/>
    </location>
</feature>
<protein>
    <submittedName>
        <fullName evidence="2">Dihydrofolate reductase family protein</fullName>
    </submittedName>
</protein>
<dbReference type="PANTHER" id="PTHR38011:SF11">
    <property type="entry name" value="2,5-DIAMINO-6-RIBOSYLAMINO-4(3H)-PYRIMIDINONE 5'-PHOSPHATE REDUCTASE"/>
    <property type="match status" value="1"/>
</dbReference>
<evidence type="ECO:0000259" key="1">
    <source>
        <dbReference type="Pfam" id="PF01872"/>
    </source>
</evidence>
<sequence>MGKVVLFIAMSLDGYIARENGEIDWLWDDNDYGYEKFYNTIDTVVLGRKTYEQIFKLTENFPYRQKDVYVVSNIQEGSDDYATFIQPEQIRPLMNLLKKDQNKNIWIVGGAQLIHHFIKRDLIDEFQIAIQPTLIGKGIPLFHENDVEAQLELHEAKPYADGMLVLTYRKRQG</sequence>
<dbReference type="Pfam" id="PF01872">
    <property type="entry name" value="RibD_C"/>
    <property type="match status" value="1"/>
</dbReference>
<evidence type="ECO:0000313" key="2">
    <source>
        <dbReference type="EMBL" id="MFD1017697.1"/>
    </source>
</evidence>
<evidence type="ECO:0000313" key="3">
    <source>
        <dbReference type="Proteomes" id="UP001596990"/>
    </source>
</evidence>
<dbReference type="Gene3D" id="3.40.430.10">
    <property type="entry name" value="Dihydrofolate Reductase, subunit A"/>
    <property type="match status" value="1"/>
</dbReference>